<dbReference type="EMBL" id="JBHSBA010000003">
    <property type="protein sequence ID" value="MFC4124888.1"/>
    <property type="molecule type" value="Genomic_DNA"/>
</dbReference>
<comment type="caution">
    <text evidence="5">The sequence shown here is derived from an EMBL/GenBank/DDBJ whole genome shotgun (WGS) entry which is preliminary data.</text>
</comment>
<proteinExistence type="predicted"/>
<keyword evidence="2" id="KW-0547">Nucleotide-binding</keyword>
<feature type="domain" description="PD-(D/E)XK endonuclease-like" evidence="4">
    <location>
        <begin position="92"/>
        <end position="212"/>
    </location>
</feature>
<dbReference type="Pfam" id="PF12705">
    <property type="entry name" value="PDDEXK_1"/>
    <property type="match status" value="1"/>
</dbReference>
<protein>
    <submittedName>
        <fullName evidence="5">PD-(D/E)XK nuclease family protein</fullName>
    </submittedName>
</protein>
<organism evidence="5 6">
    <name type="scientific">Nocardia rhizosphaerae</name>
    <dbReference type="NCBI Taxonomy" id="1691571"/>
    <lineage>
        <taxon>Bacteria</taxon>
        <taxon>Bacillati</taxon>
        <taxon>Actinomycetota</taxon>
        <taxon>Actinomycetes</taxon>
        <taxon>Mycobacteriales</taxon>
        <taxon>Nocardiaceae</taxon>
        <taxon>Nocardia</taxon>
    </lineage>
</organism>
<keyword evidence="2" id="KW-0067">ATP-binding</keyword>
<gene>
    <name evidence="5" type="ORF">ACFOW8_08115</name>
</gene>
<dbReference type="Proteomes" id="UP001595767">
    <property type="component" value="Unassembled WGS sequence"/>
</dbReference>
<evidence type="ECO:0000256" key="3">
    <source>
        <dbReference type="ARBA" id="ARBA00023204"/>
    </source>
</evidence>
<keyword evidence="1" id="KW-0227">DNA damage</keyword>
<evidence type="ECO:0000259" key="4">
    <source>
        <dbReference type="Pfam" id="PF12705"/>
    </source>
</evidence>
<name>A0ABV8L2D9_9NOCA</name>
<dbReference type="InterPro" id="IPR038726">
    <property type="entry name" value="PDDEXK_AddAB-type"/>
</dbReference>
<keyword evidence="2" id="KW-0347">Helicase</keyword>
<keyword evidence="3" id="KW-0234">DNA repair</keyword>
<dbReference type="RefSeq" id="WP_378547703.1">
    <property type="nucleotide sequence ID" value="NZ_JBHSBA010000003.1"/>
</dbReference>
<accession>A0ABV8L2D9</accession>
<evidence type="ECO:0000313" key="6">
    <source>
        <dbReference type="Proteomes" id="UP001595767"/>
    </source>
</evidence>
<evidence type="ECO:0000313" key="5">
    <source>
        <dbReference type="EMBL" id="MFC4124888.1"/>
    </source>
</evidence>
<evidence type="ECO:0000256" key="1">
    <source>
        <dbReference type="ARBA" id="ARBA00022763"/>
    </source>
</evidence>
<sequence>MTDYSIKRDFYGRPWVTTDGGPLRYEDGRKSPVNATPYTRVSTLAEALDDKSGLMLWQASNAAIGVVRDPSLYAQIAALASAHRDPWNVPEAKRELKPLVERAQQMAGAGEAAGLGTSFHSFADQVDAGKFPEFVPPPLIPWLEAYREATADWEVIDSEGFVVTDEVQAAGSYDRLLRHRRTGRIVVGDIKSGKSDPDYPLKVTIQTAVYAHGERYDQETGARAPLHPDIDLAHGVLIHVPIRSGKPRAALYPLDLTRGWELAKAAVMVREARRMPKLEVIA</sequence>
<evidence type="ECO:0000256" key="2">
    <source>
        <dbReference type="ARBA" id="ARBA00022806"/>
    </source>
</evidence>
<keyword evidence="6" id="KW-1185">Reference proteome</keyword>
<keyword evidence="2" id="KW-0378">Hydrolase</keyword>
<reference evidence="6" key="1">
    <citation type="journal article" date="2019" name="Int. J. Syst. Evol. Microbiol.">
        <title>The Global Catalogue of Microorganisms (GCM) 10K type strain sequencing project: providing services to taxonomists for standard genome sequencing and annotation.</title>
        <authorList>
            <consortium name="The Broad Institute Genomics Platform"/>
            <consortium name="The Broad Institute Genome Sequencing Center for Infectious Disease"/>
            <person name="Wu L."/>
            <person name="Ma J."/>
        </authorList>
    </citation>
    <scope>NUCLEOTIDE SEQUENCE [LARGE SCALE GENOMIC DNA]</scope>
    <source>
        <strain evidence="6">CGMCC 4.7204</strain>
    </source>
</reference>